<dbReference type="GeneID" id="63683268"/>
<dbReference type="AlphaFoldDB" id="M5FY25"/>
<name>M5FY25_DACPD</name>
<dbReference type="HOGENOM" id="CLU_520759_0_0_1"/>
<proteinExistence type="predicted"/>
<evidence type="ECO:0000313" key="1">
    <source>
        <dbReference type="EMBL" id="EJU02966.1"/>
    </source>
</evidence>
<sequence length="523" mass="58654">MHRFWSFDDLVVQVLDYLERADQAHVARLRKHLFLLAIPFVWQRPSFKGLANLLVESSAYPTTLFAKVRSLMRSNGKPQANWLGENESTLERLAFYGAYARRLDIVEPGKGHDDDFYAIVNTIFISEYSMEDIFSSLEHIHVTVSTPAFAAQAFRFAVPTLKYLNLTLIVIGLTEDAPGARSSDFLPYLLGLPRLDNLQLYGRATSAEAEAQFLEQTAKHFPAMKKFSAPLMLVDASFFGPLSIMRGLEKINIQLTYIPFFPSPCILPILYQLSVTYTRVKDLQCLLEALSAPLLKALQIKSNAIRITGSVAEGNTRTYRTLCETVANSWPGLQVFTLSGFPDIITSTEPPSPWKWTPFSPLLRCQDMRTCTIQTPVKVDVSDADLYSIADAWPELQHLALAIPEGSIVEPPSATFYGLLYLARKCTKLENVALSMTLIPSGTDELTLPNVVPNTSVLRLDVHDCPPCDAALTATLLTRLFPELKRFRFSTRKVVPNDPELDGADEQRMEAMMEIKARLELRP</sequence>
<dbReference type="OrthoDB" id="3354475at2759"/>
<dbReference type="EMBL" id="JH795860">
    <property type="protein sequence ID" value="EJU02966.1"/>
    <property type="molecule type" value="Genomic_DNA"/>
</dbReference>
<accession>M5FY25</accession>
<organism evidence="1 2">
    <name type="scientific">Dacryopinax primogenitus (strain DJM 731)</name>
    <name type="common">Brown rot fungus</name>
    <dbReference type="NCBI Taxonomy" id="1858805"/>
    <lineage>
        <taxon>Eukaryota</taxon>
        <taxon>Fungi</taxon>
        <taxon>Dikarya</taxon>
        <taxon>Basidiomycota</taxon>
        <taxon>Agaricomycotina</taxon>
        <taxon>Dacrymycetes</taxon>
        <taxon>Dacrymycetales</taxon>
        <taxon>Dacrymycetaceae</taxon>
        <taxon>Dacryopinax</taxon>
    </lineage>
</organism>
<dbReference type="SUPFAM" id="SSF52047">
    <property type="entry name" value="RNI-like"/>
    <property type="match status" value="1"/>
</dbReference>
<reference evidence="1 2" key="1">
    <citation type="journal article" date="2012" name="Science">
        <title>The Paleozoic origin of enzymatic lignin decomposition reconstructed from 31 fungal genomes.</title>
        <authorList>
            <person name="Floudas D."/>
            <person name="Binder M."/>
            <person name="Riley R."/>
            <person name="Barry K."/>
            <person name="Blanchette R.A."/>
            <person name="Henrissat B."/>
            <person name="Martinez A.T."/>
            <person name="Otillar R."/>
            <person name="Spatafora J.W."/>
            <person name="Yadav J.S."/>
            <person name="Aerts A."/>
            <person name="Benoit I."/>
            <person name="Boyd A."/>
            <person name="Carlson A."/>
            <person name="Copeland A."/>
            <person name="Coutinho P.M."/>
            <person name="de Vries R.P."/>
            <person name="Ferreira P."/>
            <person name="Findley K."/>
            <person name="Foster B."/>
            <person name="Gaskell J."/>
            <person name="Glotzer D."/>
            <person name="Gorecki P."/>
            <person name="Heitman J."/>
            <person name="Hesse C."/>
            <person name="Hori C."/>
            <person name="Igarashi K."/>
            <person name="Jurgens J.A."/>
            <person name="Kallen N."/>
            <person name="Kersten P."/>
            <person name="Kohler A."/>
            <person name="Kuees U."/>
            <person name="Kumar T.K.A."/>
            <person name="Kuo A."/>
            <person name="LaButti K."/>
            <person name="Larrondo L.F."/>
            <person name="Lindquist E."/>
            <person name="Ling A."/>
            <person name="Lombard V."/>
            <person name="Lucas S."/>
            <person name="Lundell T."/>
            <person name="Martin R."/>
            <person name="McLaughlin D.J."/>
            <person name="Morgenstern I."/>
            <person name="Morin E."/>
            <person name="Murat C."/>
            <person name="Nagy L.G."/>
            <person name="Nolan M."/>
            <person name="Ohm R.A."/>
            <person name="Patyshakuliyeva A."/>
            <person name="Rokas A."/>
            <person name="Ruiz-Duenas F.J."/>
            <person name="Sabat G."/>
            <person name="Salamov A."/>
            <person name="Samejima M."/>
            <person name="Schmutz J."/>
            <person name="Slot J.C."/>
            <person name="St John F."/>
            <person name="Stenlid J."/>
            <person name="Sun H."/>
            <person name="Sun S."/>
            <person name="Syed K."/>
            <person name="Tsang A."/>
            <person name="Wiebenga A."/>
            <person name="Young D."/>
            <person name="Pisabarro A."/>
            <person name="Eastwood D.C."/>
            <person name="Martin F."/>
            <person name="Cullen D."/>
            <person name="Grigoriev I.V."/>
            <person name="Hibbett D.S."/>
        </authorList>
    </citation>
    <scope>NUCLEOTIDE SEQUENCE [LARGE SCALE GENOMIC DNA]</scope>
    <source>
        <strain evidence="1 2">DJM-731 SS1</strain>
    </source>
</reference>
<dbReference type="Proteomes" id="UP000030653">
    <property type="component" value="Unassembled WGS sequence"/>
</dbReference>
<gene>
    <name evidence="1" type="ORF">DACRYDRAFT_106144</name>
</gene>
<evidence type="ECO:0000313" key="2">
    <source>
        <dbReference type="Proteomes" id="UP000030653"/>
    </source>
</evidence>
<protein>
    <recommendedName>
        <fullName evidence="3">F-box domain-containing protein</fullName>
    </recommendedName>
</protein>
<dbReference type="Gene3D" id="3.80.10.10">
    <property type="entry name" value="Ribonuclease Inhibitor"/>
    <property type="match status" value="1"/>
</dbReference>
<evidence type="ECO:0008006" key="3">
    <source>
        <dbReference type="Google" id="ProtNLM"/>
    </source>
</evidence>
<dbReference type="InterPro" id="IPR032675">
    <property type="entry name" value="LRR_dom_sf"/>
</dbReference>
<dbReference type="RefSeq" id="XP_040629860.1">
    <property type="nucleotide sequence ID" value="XM_040768206.1"/>
</dbReference>
<keyword evidence="2" id="KW-1185">Reference proteome</keyword>